<dbReference type="EMBL" id="JBBXMP010000006">
    <property type="protein sequence ID" value="KAL0070559.1"/>
    <property type="molecule type" value="Genomic_DNA"/>
</dbReference>
<protein>
    <recommendedName>
        <fullName evidence="4">Sterol regulatory element-binding protein cleavage-activating protein</fullName>
    </recommendedName>
</protein>
<dbReference type="SUPFAM" id="SSF82866">
    <property type="entry name" value="Multidrug efflux transporter AcrB transmembrane domain"/>
    <property type="match status" value="1"/>
</dbReference>
<keyword evidence="5" id="KW-0853">WD repeat</keyword>
<evidence type="ECO:0000256" key="2">
    <source>
        <dbReference type="ARBA" id="ARBA00004653"/>
    </source>
</evidence>
<evidence type="ECO:0000256" key="10">
    <source>
        <dbReference type="ARBA" id="ARBA00023034"/>
    </source>
</evidence>
<dbReference type="PANTHER" id="PTHR46378:SF1">
    <property type="entry name" value="STEROL REGULATORY ELEMENT-BINDING PROTEIN CLEAVAGE-ACTIVATING PROTEIN"/>
    <property type="match status" value="1"/>
</dbReference>
<proteinExistence type="inferred from homology"/>
<feature type="transmembrane region" description="Helical" evidence="17">
    <location>
        <begin position="337"/>
        <end position="355"/>
    </location>
</feature>
<comment type="subcellular location">
    <subcellularLocation>
        <location evidence="1">Endoplasmic reticulum membrane</location>
        <topology evidence="1">Multi-pass membrane protein</topology>
    </subcellularLocation>
    <subcellularLocation>
        <location evidence="2">Golgi apparatus membrane</location>
        <topology evidence="2">Multi-pass membrane protein</topology>
    </subcellularLocation>
</comment>
<evidence type="ECO:0000256" key="1">
    <source>
        <dbReference type="ARBA" id="ARBA00004477"/>
    </source>
</evidence>
<feature type="compositionally biased region" description="Polar residues" evidence="16">
    <location>
        <begin position="1095"/>
        <end position="1106"/>
    </location>
</feature>
<dbReference type="Proteomes" id="UP001437256">
    <property type="component" value="Unassembled WGS sequence"/>
</dbReference>
<dbReference type="InterPro" id="IPR036322">
    <property type="entry name" value="WD40_repeat_dom_sf"/>
</dbReference>
<evidence type="ECO:0000256" key="9">
    <source>
        <dbReference type="ARBA" id="ARBA00022989"/>
    </source>
</evidence>
<evidence type="ECO:0000256" key="14">
    <source>
        <dbReference type="ARBA" id="ARBA00023180"/>
    </source>
</evidence>
<evidence type="ECO:0000256" key="7">
    <source>
        <dbReference type="ARBA" id="ARBA00022737"/>
    </source>
</evidence>
<dbReference type="PANTHER" id="PTHR46378">
    <property type="entry name" value="STEROL REGULATORY ELEMENT-BINDING PROTEIN CLEAVAGE-ACTIVATING PROTEIN"/>
    <property type="match status" value="1"/>
</dbReference>
<keyword evidence="11" id="KW-0443">Lipid metabolism</keyword>
<keyword evidence="20" id="KW-1185">Reference proteome</keyword>
<keyword evidence="12" id="KW-0446">Lipid-binding</keyword>
<evidence type="ECO:0000256" key="16">
    <source>
        <dbReference type="SAM" id="MobiDB-lite"/>
    </source>
</evidence>
<evidence type="ECO:0000259" key="18">
    <source>
        <dbReference type="PROSITE" id="PS50156"/>
    </source>
</evidence>
<evidence type="ECO:0000256" key="6">
    <source>
        <dbReference type="ARBA" id="ARBA00022692"/>
    </source>
</evidence>
<feature type="transmembrane region" description="Helical" evidence="17">
    <location>
        <begin position="594"/>
        <end position="618"/>
    </location>
</feature>
<feature type="domain" description="SSD" evidence="18">
    <location>
        <begin position="284"/>
        <end position="435"/>
    </location>
</feature>
<feature type="region of interest" description="Disordered" evidence="16">
    <location>
        <begin position="1091"/>
        <end position="1115"/>
    </location>
</feature>
<feature type="transmembrane region" description="Helical" evidence="17">
    <location>
        <begin position="413"/>
        <end position="435"/>
    </location>
</feature>
<evidence type="ECO:0000313" key="20">
    <source>
        <dbReference type="Proteomes" id="UP001437256"/>
    </source>
</evidence>
<evidence type="ECO:0000256" key="17">
    <source>
        <dbReference type="SAM" id="Phobius"/>
    </source>
</evidence>
<comment type="caution">
    <text evidence="19">The sequence shown here is derived from an EMBL/GenBank/DDBJ whole genome shotgun (WGS) entry which is preliminary data.</text>
</comment>
<organism evidence="19 20">
    <name type="scientific">Marasmius tenuissimus</name>
    <dbReference type="NCBI Taxonomy" id="585030"/>
    <lineage>
        <taxon>Eukaryota</taxon>
        <taxon>Fungi</taxon>
        <taxon>Dikarya</taxon>
        <taxon>Basidiomycota</taxon>
        <taxon>Agaricomycotina</taxon>
        <taxon>Agaricomycetes</taxon>
        <taxon>Agaricomycetidae</taxon>
        <taxon>Agaricales</taxon>
        <taxon>Marasmiineae</taxon>
        <taxon>Marasmiaceae</taxon>
        <taxon>Marasmius</taxon>
    </lineage>
</organism>
<evidence type="ECO:0000256" key="4">
    <source>
        <dbReference type="ARBA" id="ARBA00019541"/>
    </source>
</evidence>
<feature type="transmembrane region" description="Helical" evidence="17">
    <location>
        <begin position="273"/>
        <end position="294"/>
    </location>
</feature>
<evidence type="ECO:0000256" key="8">
    <source>
        <dbReference type="ARBA" id="ARBA00022824"/>
    </source>
</evidence>
<evidence type="ECO:0000313" key="19">
    <source>
        <dbReference type="EMBL" id="KAL0070559.1"/>
    </source>
</evidence>
<evidence type="ECO:0000256" key="3">
    <source>
        <dbReference type="ARBA" id="ARBA00007410"/>
    </source>
</evidence>
<feature type="compositionally biased region" description="Low complexity" evidence="16">
    <location>
        <begin position="983"/>
        <end position="1004"/>
    </location>
</feature>
<feature type="transmembrane region" description="Helical" evidence="17">
    <location>
        <begin position="306"/>
        <end position="331"/>
    </location>
</feature>
<reference evidence="19 20" key="1">
    <citation type="submission" date="2024-05" db="EMBL/GenBank/DDBJ databases">
        <title>A draft genome resource for the thread blight pathogen Marasmius tenuissimus strain MS-2.</title>
        <authorList>
            <person name="Yulfo-Soto G.E."/>
            <person name="Baruah I.K."/>
            <person name="Amoako-Attah I."/>
            <person name="Bukari Y."/>
            <person name="Meinhardt L.W."/>
            <person name="Bailey B.A."/>
            <person name="Cohen S.P."/>
        </authorList>
    </citation>
    <scope>NUCLEOTIDE SEQUENCE [LARGE SCALE GENOMIC DNA]</scope>
    <source>
        <strain evidence="19 20">MS-2</strain>
    </source>
</reference>
<evidence type="ECO:0000256" key="13">
    <source>
        <dbReference type="ARBA" id="ARBA00023136"/>
    </source>
</evidence>
<evidence type="ECO:0000256" key="12">
    <source>
        <dbReference type="ARBA" id="ARBA00023121"/>
    </source>
</evidence>
<keyword evidence="6 17" id="KW-0812">Transmembrane</keyword>
<evidence type="ECO:0000256" key="15">
    <source>
        <dbReference type="ARBA" id="ARBA00023221"/>
    </source>
</evidence>
<dbReference type="InterPro" id="IPR000731">
    <property type="entry name" value="SSD"/>
</dbReference>
<dbReference type="InterPro" id="IPR053958">
    <property type="entry name" value="HMGCR/SNAP/NPC1-like_SSD"/>
</dbReference>
<feature type="region of interest" description="Disordered" evidence="16">
    <location>
        <begin position="965"/>
        <end position="1029"/>
    </location>
</feature>
<feature type="compositionally biased region" description="Basic and acidic residues" evidence="16">
    <location>
        <begin position="1020"/>
        <end position="1029"/>
    </location>
</feature>
<keyword evidence="14" id="KW-0325">Glycoprotein</keyword>
<keyword evidence="8" id="KW-0256">Endoplasmic reticulum</keyword>
<dbReference type="InterPro" id="IPR015943">
    <property type="entry name" value="WD40/YVTN_repeat-like_dom_sf"/>
</dbReference>
<keyword evidence="9 17" id="KW-1133">Transmembrane helix</keyword>
<dbReference type="Pfam" id="PF12349">
    <property type="entry name" value="Sterol-sensing"/>
    <property type="match status" value="1"/>
</dbReference>
<evidence type="ECO:0000256" key="5">
    <source>
        <dbReference type="ARBA" id="ARBA00022574"/>
    </source>
</evidence>
<feature type="transmembrane region" description="Helical" evidence="17">
    <location>
        <begin position="389"/>
        <end position="407"/>
    </location>
</feature>
<feature type="transmembrane region" description="Helical" evidence="17">
    <location>
        <begin position="28"/>
        <end position="46"/>
    </location>
</feature>
<name>A0ABR3AB05_9AGAR</name>
<dbReference type="SUPFAM" id="SSF50978">
    <property type="entry name" value="WD40 repeat-like"/>
    <property type="match status" value="1"/>
</dbReference>
<dbReference type="PROSITE" id="PS50156">
    <property type="entry name" value="SSD"/>
    <property type="match status" value="1"/>
</dbReference>
<gene>
    <name evidence="19" type="ORF">AAF712_002398</name>
</gene>
<evidence type="ECO:0000256" key="11">
    <source>
        <dbReference type="ARBA" id="ARBA00023098"/>
    </source>
</evidence>
<comment type="similarity">
    <text evidence="3">Belongs to the WD repeat SCAP family.</text>
</comment>
<keyword evidence="10" id="KW-0333">Golgi apparatus</keyword>
<keyword evidence="13 17" id="KW-0472">Membrane</keyword>
<accession>A0ABR3AB05</accession>
<dbReference type="Gene3D" id="2.130.10.10">
    <property type="entry name" value="YVTN repeat-like/Quinoprotein amine dehydrogenase"/>
    <property type="match status" value="2"/>
</dbReference>
<sequence>MFTRLSWVRALGHKFFLRFGLHCATHQIRIILISGIVITSLFYPALDLYSASNTPIFNPFPSFHAHQDLVDLWTAHETLVAREDPVSRARCGTGATVRVERVLVQSPLSDDDDGALNQRILISTLKFEQRLQNYLTTQKISCVERTDRRCFVLSPLAFWDHDKSRILSDSSILDTLSLTRNITIDGIPVTPQMVLAGRGSLEPHVGGNTFDYATFLALTYFLLESDCFSNSDHEAWVKAVESAAGPEVKLTPHSEEPTLIALEYDATWSGKKGWSAISALPYFAYTSFLVYVFWSMRQLTSVHSRTGLAFTALVEIFVSTITSLSVCALVGFKVTLVPWELLPIVIVFVGAENMFNLVDAVGRTPVTLSVKQRVAEGLSRAGTSNTLKVVSYNAILGVIAVFSSGAIRQFCIFAIVVLVAHWFLAHTFFMAVLSIDIQRLELDELLRQDAGLAPSLTRTTSENVPVKSRSTVWKFGILIRKLLSGRAKKNLSLVLLLAITATLYYATMPSDNIPASNPSLQSTPLGALTRNTSSQTSNNASPPDLMIWKLLNPKGVPFHLRVEVPSILTFGPDADEPPSPHHKRKTRTCRPIMWWFKIMVLPIAATTLILWGLLLYLLKDAELLDTQKNRAEAKPPRDINGHIPTLEQTTAFSTLPRAFPSDVELVATSADGRVVISVGLHNEVAIWRAELDERFHIDASNVLSRASTSLATSTLTAVTMDAKGDHCAVGTGQGAIAVYNIVKKNAVKAYPHLTIPHSSAGVVDLRFSSSTSSSSACLLATYENNTVVKYTLGDVTAPVYLTPSASSAPVLYSKLVSSPSDRRVLVAFCLDNGIVELVETGCDDLPLIRENLVFQAGHPMDVVNTLHFCQAVIGDETRVVIATATENGIISLWDSQTAECIKILDDAFGKVSQLRVFPLQTETCRFCGNLPPEGVCVSFSVDQVVRCYKVYREDDMRRCSCTVTTGSPGKKIHQTSFGRKSRSNSITSESSSPLRPRSRGPSTSEVSPFPVSGHGVHSRRASEKADATRRLSEGMILPIDFEAKEFRRSIGLPEKPGTSFWQRSYAVWIADTACERGGWDINEGKIVGVRRRPRSSAQGDTAIHSNGSALSSSTHGLSSSVLGRWEIWSFDPGASHLQSSAISILATEVDSESPKSNSSAPRIPRLPFTRVSPFIVTGTNCMAGFGNTLGIFKFLSR</sequence>
<dbReference type="InterPro" id="IPR030225">
    <property type="entry name" value="SCAP"/>
</dbReference>
<keyword evidence="7" id="KW-0677">Repeat</keyword>
<keyword evidence="15" id="KW-0753">Steroid metabolism</keyword>